<accession>A0A9D4CRP7</accession>
<organism evidence="1 2">
    <name type="scientific">Dreissena polymorpha</name>
    <name type="common">Zebra mussel</name>
    <name type="synonym">Mytilus polymorpha</name>
    <dbReference type="NCBI Taxonomy" id="45954"/>
    <lineage>
        <taxon>Eukaryota</taxon>
        <taxon>Metazoa</taxon>
        <taxon>Spiralia</taxon>
        <taxon>Lophotrochozoa</taxon>
        <taxon>Mollusca</taxon>
        <taxon>Bivalvia</taxon>
        <taxon>Autobranchia</taxon>
        <taxon>Heteroconchia</taxon>
        <taxon>Euheterodonta</taxon>
        <taxon>Imparidentia</taxon>
        <taxon>Neoheterodontei</taxon>
        <taxon>Myida</taxon>
        <taxon>Dreissenoidea</taxon>
        <taxon>Dreissenidae</taxon>
        <taxon>Dreissena</taxon>
    </lineage>
</organism>
<sequence length="53" mass="6023">MALAKVSLFMDLMTLLVVRALPRHCRTFLVMVRVVWEACLGTRYIAVGGWSLK</sequence>
<reference evidence="1" key="1">
    <citation type="journal article" date="2019" name="bioRxiv">
        <title>The Genome of the Zebra Mussel, Dreissena polymorpha: A Resource for Invasive Species Research.</title>
        <authorList>
            <person name="McCartney M.A."/>
            <person name="Auch B."/>
            <person name="Kono T."/>
            <person name="Mallez S."/>
            <person name="Zhang Y."/>
            <person name="Obille A."/>
            <person name="Becker A."/>
            <person name="Abrahante J.E."/>
            <person name="Garbe J."/>
            <person name="Badalamenti J.P."/>
            <person name="Herman A."/>
            <person name="Mangelson H."/>
            <person name="Liachko I."/>
            <person name="Sullivan S."/>
            <person name="Sone E.D."/>
            <person name="Koren S."/>
            <person name="Silverstein K.A.T."/>
            <person name="Beckman K.B."/>
            <person name="Gohl D.M."/>
        </authorList>
    </citation>
    <scope>NUCLEOTIDE SEQUENCE</scope>
    <source>
        <strain evidence="1">Duluth1</strain>
        <tissue evidence="1">Whole animal</tissue>
    </source>
</reference>
<reference evidence="1" key="2">
    <citation type="submission" date="2020-11" db="EMBL/GenBank/DDBJ databases">
        <authorList>
            <person name="McCartney M.A."/>
            <person name="Auch B."/>
            <person name="Kono T."/>
            <person name="Mallez S."/>
            <person name="Becker A."/>
            <person name="Gohl D.M."/>
            <person name="Silverstein K.A.T."/>
            <person name="Koren S."/>
            <person name="Bechman K.B."/>
            <person name="Herman A."/>
            <person name="Abrahante J.E."/>
            <person name="Garbe J."/>
        </authorList>
    </citation>
    <scope>NUCLEOTIDE SEQUENCE</scope>
    <source>
        <strain evidence="1">Duluth1</strain>
        <tissue evidence="1">Whole animal</tissue>
    </source>
</reference>
<protein>
    <submittedName>
        <fullName evidence="1">Uncharacterized protein</fullName>
    </submittedName>
</protein>
<dbReference type="EMBL" id="JAIWYP010000012">
    <property type="protein sequence ID" value="KAH3729397.1"/>
    <property type="molecule type" value="Genomic_DNA"/>
</dbReference>
<keyword evidence="2" id="KW-1185">Reference proteome</keyword>
<comment type="caution">
    <text evidence="1">The sequence shown here is derived from an EMBL/GenBank/DDBJ whole genome shotgun (WGS) entry which is preliminary data.</text>
</comment>
<proteinExistence type="predicted"/>
<evidence type="ECO:0000313" key="2">
    <source>
        <dbReference type="Proteomes" id="UP000828390"/>
    </source>
</evidence>
<dbReference type="Proteomes" id="UP000828390">
    <property type="component" value="Unassembled WGS sequence"/>
</dbReference>
<dbReference type="AlphaFoldDB" id="A0A9D4CRP7"/>
<name>A0A9D4CRP7_DREPO</name>
<gene>
    <name evidence="1" type="ORF">DPMN_055365</name>
</gene>
<evidence type="ECO:0000313" key="1">
    <source>
        <dbReference type="EMBL" id="KAH3729397.1"/>
    </source>
</evidence>